<dbReference type="RefSeq" id="WP_345036562.1">
    <property type="nucleotide sequence ID" value="NZ_BAABBA010000001.1"/>
</dbReference>
<feature type="transmembrane region" description="Helical" evidence="7">
    <location>
        <begin position="124"/>
        <end position="151"/>
    </location>
</feature>
<reference evidence="10" key="1">
    <citation type="journal article" date="2019" name="Int. J. Syst. Evol. Microbiol.">
        <title>The Global Catalogue of Microorganisms (GCM) 10K type strain sequencing project: providing services to taxonomists for standard genome sequencing and annotation.</title>
        <authorList>
            <consortium name="The Broad Institute Genomics Platform"/>
            <consortium name="The Broad Institute Genome Sequencing Center for Infectious Disease"/>
            <person name="Wu L."/>
            <person name="Ma J."/>
        </authorList>
    </citation>
    <scope>NUCLEOTIDE SEQUENCE [LARGE SCALE GENOMIC DNA]</scope>
    <source>
        <strain evidence="10">JCM 17459</strain>
    </source>
</reference>
<feature type="transmembrane region" description="Helical" evidence="7">
    <location>
        <begin position="227"/>
        <end position="252"/>
    </location>
</feature>
<dbReference type="PANTHER" id="PTHR34820:SF4">
    <property type="entry name" value="INNER MEMBRANE PROTEIN YEBZ"/>
    <property type="match status" value="1"/>
</dbReference>
<evidence type="ECO:0000313" key="10">
    <source>
        <dbReference type="Proteomes" id="UP001499841"/>
    </source>
</evidence>
<keyword evidence="2" id="KW-1003">Cell membrane</keyword>
<feature type="transmembrane region" description="Helical" evidence="7">
    <location>
        <begin position="585"/>
        <end position="614"/>
    </location>
</feature>
<feature type="transmembrane region" description="Helical" evidence="7">
    <location>
        <begin position="432"/>
        <end position="449"/>
    </location>
</feature>
<feature type="transmembrane region" description="Helical" evidence="7">
    <location>
        <begin position="171"/>
        <end position="189"/>
    </location>
</feature>
<sequence>MLDTTTRTVPDRTWAWALGALPAALLAVVAGLVVTGAAAPSPLFDPGPLVRWGLPAVTVLSHAGAAITVGAFALCALVLPAPPSATPPGRGARGAGDSGPRAARPSRATPGDGRAWSRSARVGAVASVVWALAQLAHVILTYASVVGTLGGPDFGAQLLQFVTEIELGRNLMWATVITALVALLAAGVAGYASAAWAGVLALVALVPTALTGHAAGAASHEIAVSSWWMHVAAVCVWAGGLAVLCVVAARLGRDLADAAERYSALALWCFVIVAYSGVVNSAIRLGSPSDLLTHPYGRLLLLKIVLTAALGLAGWAHRRATIPALRAGADGGPRPGAAFWRLAGGEVLLMGVVIGVAVALGSSAPPVPQEPVTDASPAYLLTGNPVPPFPTALTYLTQWRLEPLLALAAVTAVLVYLRWAVRLRRRGDSWSAARTVAWVAGLVLFVWVTNGGPTVYGSVLFSAHMLEHMLLAMVVPVFVVLGAPVTLAVRALPHRRDGSRGPREWLLALVHSRWAGFFSHPVVAGVNFAGSLVVFYYTPLFELALTTHVGHILMVVHFTLAGYLFANALVGIDPGPSRPSYPLRLLLLLATMGFHAFFGISIISQTSLLAADYFGWLGLPWGVDALADQEKGGAITWGIGELPTLALAIGVAVAWAQDDTRVARRSDRAADRDDDAELRAYNAMLAAMAAQDARPAGPAAGGAADGGATGGAARGGATHGGATESGATDGGGRHSGTTDGVERADRSEQARPAPES</sequence>
<feature type="compositionally biased region" description="Gly residues" evidence="6">
    <location>
        <begin position="699"/>
        <end position="719"/>
    </location>
</feature>
<feature type="transmembrane region" description="Helical" evidence="7">
    <location>
        <begin position="295"/>
        <end position="317"/>
    </location>
</feature>
<feature type="transmembrane region" description="Helical" evidence="7">
    <location>
        <begin position="264"/>
        <end position="283"/>
    </location>
</feature>
<evidence type="ECO:0000256" key="4">
    <source>
        <dbReference type="ARBA" id="ARBA00022989"/>
    </source>
</evidence>
<feature type="transmembrane region" description="Helical" evidence="7">
    <location>
        <begin position="338"/>
        <end position="360"/>
    </location>
</feature>
<evidence type="ECO:0000313" key="9">
    <source>
        <dbReference type="EMBL" id="GAA4285812.1"/>
    </source>
</evidence>
<dbReference type="PANTHER" id="PTHR34820">
    <property type="entry name" value="INNER MEMBRANE PROTEIN YEBZ"/>
    <property type="match status" value="1"/>
</dbReference>
<dbReference type="InterPro" id="IPR032694">
    <property type="entry name" value="CopC/D"/>
</dbReference>
<evidence type="ECO:0000256" key="6">
    <source>
        <dbReference type="SAM" id="MobiDB-lite"/>
    </source>
</evidence>
<proteinExistence type="predicted"/>
<comment type="caution">
    <text evidence="9">The sequence shown here is derived from an EMBL/GenBank/DDBJ whole genome shotgun (WGS) entry which is preliminary data.</text>
</comment>
<keyword evidence="3 7" id="KW-0812">Transmembrane</keyword>
<protein>
    <submittedName>
        <fullName evidence="9">Cytochrome c oxidase assembly protein</fullName>
    </submittedName>
</protein>
<evidence type="ECO:0000256" key="3">
    <source>
        <dbReference type="ARBA" id="ARBA00022692"/>
    </source>
</evidence>
<organism evidence="9 10">
    <name type="scientific">Georgenia daeguensis</name>
    <dbReference type="NCBI Taxonomy" id="908355"/>
    <lineage>
        <taxon>Bacteria</taxon>
        <taxon>Bacillati</taxon>
        <taxon>Actinomycetota</taxon>
        <taxon>Actinomycetes</taxon>
        <taxon>Micrococcales</taxon>
        <taxon>Bogoriellaceae</taxon>
        <taxon>Georgenia</taxon>
    </lineage>
</organism>
<feature type="transmembrane region" description="Helical" evidence="7">
    <location>
        <begin position="634"/>
        <end position="656"/>
    </location>
</feature>
<accession>A0ABP8EPD5</accession>
<comment type="subcellular location">
    <subcellularLocation>
        <location evidence="1">Cell membrane</location>
        <topology evidence="1">Multi-pass membrane protein</topology>
    </subcellularLocation>
</comment>
<dbReference type="InterPro" id="IPR019108">
    <property type="entry name" value="Caa3_assmbl_CtaG-rel"/>
</dbReference>
<feature type="region of interest" description="Disordered" evidence="6">
    <location>
        <begin position="695"/>
        <end position="756"/>
    </location>
</feature>
<dbReference type="InterPro" id="IPR008457">
    <property type="entry name" value="Cu-R_CopD_dom"/>
</dbReference>
<dbReference type="Proteomes" id="UP001499841">
    <property type="component" value="Unassembled WGS sequence"/>
</dbReference>
<feature type="domain" description="Copper resistance protein D" evidence="8">
    <location>
        <begin position="258"/>
        <end position="360"/>
    </location>
</feature>
<feature type="transmembrane region" description="Helical" evidence="7">
    <location>
        <begin position="403"/>
        <end position="420"/>
    </location>
</feature>
<feature type="transmembrane region" description="Helical" evidence="7">
    <location>
        <begin position="549"/>
        <end position="573"/>
    </location>
</feature>
<dbReference type="EMBL" id="BAABBA010000001">
    <property type="protein sequence ID" value="GAA4285812.1"/>
    <property type="molecule type" value="Genomic_DNA"/>
</dbReference>
<dbReference type="Pfam" id="PF09678">
    <property type="entry name" value="Caa3_CtaG"/>
    <property type="match status" value="1"/>
</dbReference>
<name>A0ABP8EPD5_9MICO</name>
<gene>
    <name evidence="9" type="ORF">GCM10022262_01710</name>
</gene>
<keyword evidence="4 7" id="KW-1133">Transmembrane helix</keyword>
<feature type="transmembrane region" description="Helical" evidence="7">
    <location>
        <begin position="196"/>
        <end position="215"/>
    </location>
</feature>
<feature type="transmembrane region" description="Helical" evidence="7">
    <location>
        <begin position="59"/>
        <end position="80"/>
    </location>
</feature>
<evidence type="ECO:0000256" key="1">
    <source>
        <dbReference type="ARBA" id="ARBA00004651"/>
    </source>
</evidence>
<feature type="region of interest" description="Disordered" evidence="6">
    <location>
        <begin position="85"/>
        <end position="115"/>
    </location>
</feature>
<feature type="compositionally biased region" description="Basic and acidic residues" evidence="6">
    <location>
        <begin position="740"/>
        <end position="749"/>
    </location>
</feature>
<feature type="transmembrane region" description="Helical" evidence="7">
    <location>
        <begin position="514"/>
        <end position="537"/>
    </location>
</feature>
<keyword evidence="10" id="KW-1185">Reference proteome</keyword>
<keyword evidence="5 7" id="KW-0472">Membrane</keyword>
<feature type="transmembrane region" description="Helical" evidence="7">
    <location>
        <begin position="469"/>
        <end position="493"/>
    </location>
</feature>
<evidence type="ECO:0000259" key="8">
    <source>
        <dbReference type="Pfam" id="PF05425"/>
    </source>
</evidence>
<evidence type="ECO:0000256" key="7">
    <source>
        <dbReference type="SAM" id="Phobius"/>
    </source>
</evidence>
<evidence type="ECO:0000256" key="5">
    <source>
        <dbReference type="ARBA" id="ARBA00023136"/>
    </source>
</evidence>
<dbReference type="Pfam" id="PF05425">
    <property type="entry name" value="CopD"/>
    <property type="match status" value="1"/>
</dbReference>
<evidence type="ECO:0000256" key="2">
    <source>
        <dbReference type="ARBA" id="ARBA00022475"/>
    </source>
</evidence>
<feature type="transmembrane region" description="Helical" evidence="7">
    <location>
        <begin position="14"/>
        <end position="39"/>
    </location>
</feature>